<dbReference type="EMBL" id="FYEK01000008">
    <property type="protein sequence ID" value="SNB60008.1"/>
    <property type="molecule type" value="Genomic_DNA"/>
</dbReference>
<dbReference type="InParanoid" id="A0A212QL99"/>
<accession>A0A212QL99</accession>
<gene>
    <name evidence="1" type="ORF">SAMN02746019_00002850</name>
</gene>
<evidence type="ECO:0000313" key="2">
    <source>
        <dbReference type="Proteomes" id="UP000197025"/>
    </source>
</evidence>
<protein>
    <submittedName>
        <fullName evidence="1">Uncharacterized protein</fullName>
    </submittedName>
</protein>
<proteinExistence type="predicted"/>
<dbReference type="Proteomes" id="UP000197025">
    <property type="component" value="Unassembled WGS sequence"/>
</dbReference>
<evidence type="ECO:0000313" key="1">
    <source>
        <dbReference type="EMBL" id="SNB60008.1"/>
    </source>
</evidence>
<dbReference type="AlphaFoldDB" id="A0A212QL99"/>
<reference evidence="2" key="1">
    <citation type="submission" date="2017-06" db="EMBL/GenBank/DDBJ databases">
        <authorList>
            <person name="Varghese N."/>
            <person name="Submissions S."/>
        </authorList>
    </citation>
    <scope>NUCLEOTIDE SEQUENCE [LARGE SCALE GENOMIC DNA]</scope>
    <source>
        <strain evidence="2">JAD2</strain>
    </source>
</reference>
<name>A0A212QL99_9CHLR</name>
<keyword evidence="2" id="KW-1185">Reference proteome</keyword>
<sequence>MNRAWSRNQWKGMIMDQLDKWEERLRPQVMEVDLLGEVPLSEDEVRLLGQLIGDLVRRKGWTQAARLLREQYPCSYAVFMVAQGARGYEAGDFWSAIREATGLSIPPTQALQWGQLFEEIVQKLPVVQFPPLGGPRYIGPILAHGGIPDYCLADFFDHFLRPLVTRPEYASLSVEEFIQRRLLQASVTFLTDKPVLRFLQYGGQPAVDFVERCREMALAWEERGEIPSPEALGLPPRVVKGYQDWLEGRARPSLRRRAIYRSPVLFLDPWGWGPALRLPSQPVPGAGADMKALWLIFLDSPTKIGVDVRKDEPDWKTVPCDFPLPGPAPEYRVALAFARVEEDERFPQEVQREWWIPGLREESPLLWFDPKDGRQLLPQDTLPAGRLWVLRPPDVVLETDPPESLQVTEEFPRMPGEWCDYIGEEVDLSQARRLTVRRGNQPVREYTVLGLGPEDQPALVGGRRLPIDDDRPPFYVGVPPSLRIPLPPTPRLHRWYVEIRNEGPALPPVQVSFTLADLQQDVDVEDGVAVLDLREWLGEEPMGTYQVKVRGPLGHKANLAFRILPVLGIAGHDTLYLPEAMEEARLLVETDTQTTLTLQPGTNHCRVDLMVEENGRRLYEVTAGVARADFPLRFVRPTDRGDAVYVPLSVPIRRLRWMLVLGREHAGIPEWRTTSLRLPLDALEQAREPLLLVDLFGGTVGNLTVRLSLQDEDGTVLQEREGRWRAGQPHLRFDLAAFLDTLRQSAGLSFVFHLVMQGLPGRGEVSYPTLQVARRFVAQWKEIESAQIMDTIYLRLRWEASFRVRHRLVRLWPVWRPWEPPMEIPIPDKAQDEYVCAFPAAQLVPGRYLVEFSVQDPWTAASPNRPSPTSPTVRSVLIPRDAVMKRLHELRHRAARDGLSFLLALEAACIRRDAGQEGLARKAFQWCFEHLDEAEIAHILALVREVVGDPDLEGPLRVKMAAASRIQRMLDTFHRGELPKSLYREYLAGLPSPSLWPTETCKLLMEVDDEQTRFQAGKQLIMRKDPSGAQVIAQWLQECGGDMTSLIRRFTGAGDKQLRFYIMKWSIETDLVSGVQTIVRCLKEGLLSHEEATSLIQEHLPQSLEALVNILPDPAAQSLLEQLRRRDPERVPVIAYPGCWIRCVAGWGRLERIEGADGLPRQVVVFSDPEPGLHFYVLLRAHDPQRSEKALINLDENTVVFPDAQRVYMCSKCRMFCSADYNLIIEHHDRVAHGGIHPSFQTVSARSIQQLVPLTFSRSIPPQPWE</sequence>
<organism evidence="1 2">
    <name type="scientific">Thermoflexus hugenholtzii JAD2</name>
    <dbReference type="NCBI Taxonomy" id="877466"/>
    <lineage>
        <taxon>Bacteria</taxon>
        <taxon>Bacillati</taxon>
        <taxon>Chloroflexota</taxon>
        <taxon>Thermoflexia</taxon>
        <taxon>Thermoflexales</taxon>
        <taxon>Thermoflexaceae</taxon>
        <taxon>Thermoflexus</taxon>
    </lineage>
</organism>